<protein>
    <submittedName>
        <fullName evidence="3">Lysophospholipase</fullName>
    </submittedName>
</protein>
<evidence type="ECO:0000256" key="2">
    <source>
        <dbReference type="SAM" id="Phobius"/>
    </source>
</evidence>
<dbReference type="Proteomes" id="UP001150259">
    <property type="component" value="Unassembled WGS sequence"/>
</dbReference>
<keyword evidence="2" id="KW-0472">Membrane</keyword>
<name>A0ABT5GI12_9MICO</name>
<keyword evidence="4" id="KW-1185">Reference proteome</keyword>
<keyword evidence="2" id="KW-0812">Transmembrane</keyword>
<dbReference type="SUPFAM" id="SSF53474">
    <property type="entry name" value="alpha/beta-Hydrolases"/>
    <property type="match status" value="1"/>
</dbReference>
<reference evidence="3 4" key="1">
    <citation type="submission" date="2022-11" db="EMBL/GenBank/DDBJ databases">
        <title>Anaerobic phenanthrene biodegradation by a DNRA strain PheN6.</title>
        <authorList>
            <person name="Zhang Z."/>
        </authorList>
    </citation>
    <scope>NUCLEOTIDE SEQUENCE [LARGE SCALE GENOMIC DNA]</scope>
    <source>
        <strain evidence="3 4">PheN6</strain>
    </source>
</reference>
<evidence type="ECO:0000256" key="1">
    <source>
        <dbReference type="SAM" id="MobiDB-lite"/>
    </source>
</evidence>
<sequence>MTTIPAPEKPSASRHRPPVPTRRHHRHWLRRLVITVVALLLVVLGVGGWYFSGRIYSGALQSTPGQPLPGYDDVEVVAVTGSQVTLKKGPDANEAFDSAGRYALVWEGGHGLIGPATSNPDGSVTRDLVVVSGTAPSIGQQAGLERAYWLASDTEAMGLTRQDVLIGEAPAWYFPNGAVSPQRMAIFVHGQNGIRENGLRFVDVAQGLALPVLDITYRNDLGAPKDPSGRLQYGATEWADLDAAVAWAMGRGASDIVLVGQSMGGAIVAAFLENSDWAAVVSRVVLDAPMLSLGDAVKHGARAALPGGLAVPDPILWSAQLLTTWRYGVDWAAVDYLDDASWLRVPALVTHGTEDGATPVSTSQRLVDARPGLVRLVEFPDALHTESWNFDPMRWNQEVADFLRTS</sequence>
<feature type="transmembrane region" description="Helical" evidence="2">
    <location>
        <begin position="32"/>
        <end position="51"/>
    </location>
</feature>
<dbReference type="Gene3D" id="3.40.50.1820">
    <property type="entry name" value="alpha/beta hydrolase"/>
    <property type="match status" value="1"/>
</dbReference>
<gene>
    <name evidence="3" type="ORF">OO014_08635</name>
</gene>
<accession>A0ABT5GI12</accession>
<feature type="region of interest" description="Disordered" evidence="1">
    <location>
        <begin position="1"/>
        <end position="22"/>
    </location>
</feature>
<dbReference type="InterPro" id="IPR029058">
    <property type="entry name" value="AB_hydrolase_fold"/>
</dbReference>
<feature type="compositionally biased region" description="Basic residues" evidence="1">
    <location>
        <begin position="12"/>
        <end position="22"/>
    </location>
</feature>
<proteinExistence type="predicted"/>
<dbReference type="EMBL" id="JAPFQL010000031">
    <property type="protein sequence ID" value="MDC5697321.1"/>
    <property type="molecule type" value="Genomic_DNA"/>
</dbReference>
<evidence type="ECO:0000313" key="4">
    <source>
        <dbReference type="Proteomes" id="UP001150259"/>
    </source>
</evidence>
<keyword evidence="2" id="KW-1133">Transmembrane helix</keyword>
<organism evidence="3 4">
    <name type="scientific">Intrasporangium calvum</name>
    <dbReference type="NCBI Taxonomy" id="53358"/>
    <lineage>
        <taxon>Bacteria</taxon>
        <taxon>Bacillati</taxon>
        <taxon>Actinomycetota</taxon>
        <taxon>Actinomycetes</taxon>
        <taxon>Micrococcales</taxon>
        <taxon>Intrasporangiaceae</taxon>
        <taxon>Intrasporangium</taxon>
    </lineage>
</organism>
<evidence type="ECO:0000313" key="3">
    <source>
        <dbReference type="EMBL" id="MDC5697321.1"/>
    </source>
</evidence>
<comment type="caution">
    <text evidence="3">The sequence shown here is derived from an EMBL/GenBank/DDBJ whole genome shotgun (WGS) entry which is preliminary data.</text>
</comment>
<dbReference type="RefSeq" id="WP_272461899.1">
    <property type="nucleotide sequence ID" value="NZ_JAPFQL010000031.1"/>
</dbReference>